<sequence>MAEGRELVTTLLCALHAARDAADYQRATGGMEAFDAAVEVGVCHELTESLVDLVAGSAGTRVALRWSPGAGPPAGCTARPEPVEFTAGDLPAPRQAGARYVRAEPSVPVRITGTVVRLRRAAPSGPGSVRLRVLAGAEVTQVRAALEEDDYRIAGQAHLLGLPVRVSGRLESGGGFRRIRGARGVTPVRVDDTEREGLLTSLHENADLFDEACGGG</sequence>
<dbReference type="Proteomes" id="UP000588098">
    <property type="component" value="Unassembled WGS sequence"/>
</dbReference>
<gene>
    <name evidence="1" type="ORF">FHS42_002705</name>
</gene>
<keyword evidence="2" id="KW-1185">Reference proteome</keyword>
<comment type="caution">
    <text evidence="1">The sequence shown here is derived from an EMBL/GenBank/DDBJ whole genome shotgun (WGS) entry which is preliminary data.</text>
</comment>
<protein>
    <submittedName>
        <fullName evidence="1">Uncharacterized protein</fullName>
    </submittedName>
</protein>
<organism evidence="1 2">
    <name type="scientific">Streptomyces zagrosensis</name>
    <dbReference type="NCBI Taxonomy" id="1042984"/>
    <lineage>
        <taxon>Bacteria</taxon>
        <taxon>Bacillati</taxon>
        <taxon>Actinomycetota</taxon>
        <taxon>Actinomycetes</taxon>
        <taxon>Kitasatosporales</taxon>
        <taxon>Streptomycetaceae</taxon>
        <taxon>Streptomyces</taxon>
    </lineage>
</organism>
<proteinExistence type="predicted"/>
<dbReference type="EMBL" id="JACHJL010000005">
    <property type="protein sequence ID" value="MBB5935643.1"/>
    <property type="molecule type" value="Genomic_DNA"/>
</dbReference>
<reference evidence="1 2" key="1">
    <citation type="submission" date="2020-08" db="EMBL/GenBank/DDBJ databases">
        <title>Genomic Encyclopedia of Type Strains, Phase III (KMG-III): the genomes of soil and plant-associated and newly described type strains.</title>
        <authorList>
            <person name="Whitman W."/>
        </authorList>
    </citation>
    <scope>NUCLEOTIDE SEQUENCE [LARGE SCALE GENOMIC DNA]</scope>
    <source>
        <strain evidence="1 2">CECT 8305</strain>
    </source>
</reference>
<name>A0A7W9UY67_9ACTN</name>
<accession>A0A7W9UY67</accession>
<dbReference type="AlphaFoldDB" id="A0A7W9UY67"/>
<evidence type="ECO:0000313" key="1">
    <source>
        <dbReference type="EMBL" id="MBB5935643.1"/>
    </source>
</evidence>
<evidence type="ECO:0000313" key="2">
    <source>
        <dbReference type="Proteomes" id="UP000588098"/>
    </source>
</evidence>